<gene>
    <name evidence="2" type="ORF">DESAMIL20_488</name>
</gene>
<evidence type="ECO:0000259" key="1">
    <source>
        <dbReference type="Pfam" id="PF02589"/>
    </source>
</evidence>
<dbReference type="EMBL" id="MDSU01000011">
    <property type="protein sequence ID" value="OSS42604.1"/>
    <property type="molecule type" value="Genomic_DNA"/>
</dbReference>
<dbReference type="PANTHER" id="PTHR43682:SF1">
    <property type="entry name" value="LACTATE UTILIZATION PROTEIN C"/>
    <property type="match status" value="1"/>
</dbReference>
<dbReference type="InterPro" id="IPR024185">
    <property type="entry name" value="FTHF_cligase-like_sf"/>
</dbReference>
<organism evidence="2 3">
    <name type="scientific">Desulfurella amilsii</name>
    <dbReference type="NCBI Taxonomy" id="1562698"/>
    <lineage>
        <taxon>Bacteria</taxon>
        <taxon>Pseudomonadati</taxon>
        <taxon>Campylobacterota</taxon>
        <taxon>Desulfurellia</taxon>
        <taxon>Desulfurellales</taxon>
        <taxon>Desulfurellaceae</taxon>
        <taxon>Desulfurella</taxon>
    </lineage>
</organism>
<dbReference type="AlphaFoldDB" id="A0A1X4XYL3"/>
<keyword evidence="3" id="KW-1185">Reference proteome</keyword>
<evidence type="ECO:0000313" key="2">
    <source>
        <dbReference type="EMBL" id="OSS42604.1"/>
    </source>
</evidence>
<comment type="caution">
    <text evidence="2">The sequence shown here is derived from an EMBL/GenBank/DDBJ whole genome shotgun (WGS) entry which is preliminary data.</text>
</comment>
<name>A0A1X4XYL3_9BACT</name>
<dbReference type="STRING" id="1562698.DESAMIL20_488"/>
<dbReference type="Proteomes" id="UP000194141">
    <property type="component" value="Unassembled WGS sequence"/>
</dbReference>
<dbReference type="InterPro" id="IPR037171">
    <property type="entry name" value="NagB/RpiA_transferase-like"/>
</dbReference>
<dbReference type="InterPro" id="IPR003741">
    <property type="entry name" value="LUD_dom"/>
</dbReference>
<accession>A0A1X4XYL3</accession>
<sequence length="196" mass="21933">MQLTLWDDRFSNNDSFNFQAFEKKVKTGKGNSVEVYNCNIESARLILNNIIKRIDAKYIIAFESLLVKSILRGLEENSVNVYYSGDKKIANSADIGISEAEFAIAESGTLVEYSYSIWKRLVSAMPNVHIALVKANRIVKDFESAFEILKNHIIDASQISFITGPSITADIERVLTIGVHGPGKLVVIFIQENNNE</sequence>
<reference evidence="2 3" key="1">
    <citation type="journal article" date="2017" name="Front. Microbiol.">
        <title>Genome Sequence of Desulfurella amilsii Strain TR1 and Comparative Genomics of Desulfurellaceae Family.</title>
        <authorList>
            <person name="Florentino A.P."/>
            <person name="Stams A.J."/>
            <person name="Sanchez-Andrea I."/>
        </authorList>
    </citation>
    <scope>NUCLEOTIDE SEQUENCE [LARGE SCALE GENOMIC DNA]</scope>
    <source>
        <strain evidence="2 3">TR1</strain>
    </source>
</reference>
<protein>
    <recommendedName>
        <fullName evidence="1">LUD domain-containing protein</fullName>
    </recommendedName>
</protein>
<dbReference type="SUPFAM" id="SSF100950">
    <property type="entry name" value="NagB/RpiA/CoA transferase-like"/>
    <property type="match status" value="1"/>
</dbReference>
<dbReference type="PANTHER" id="PTHR43682">
    <property type="entry name" value="LACTATE UTILIZATION PROTEIN C"/>
    <property type="match status" value="1"/>
</dbReference>
<proteinExistence type="predicted"/>
<feature type="domain" description="LUD" evidence="1">
    <location>
        <begin position="75"/>
        <end position="190"/>
    </location>
</feature>
<dbReference type="Pfam" id="PF02589">
    <property type="entry name" value="LUD_dom"/>
    <property type="match status" value="1"/>
</dbReference>
<dbReference type="OrthoDB" id="9794187at2"/>
<dbReference type="Gene3D" id="3.40.50.10420">
    <property type="entry name" value="NagB/RpiA/CoA transferase-like"/>
    <property type="match status" value="1"/>
</dbReference>
<dbReference type="RefSeq" id="WP_086033234.1">
    <property type="nucleotide sequence ID" value="NZ_MDSU01000011.1"/>
</dbReference>
<evidence type="ECO:0000313" key="3">
    <source>
        <dbReference type="Proteomes" id="UP000194141"/>
    </source>
</evidence>